<dbReference type="KEGG" id="dpx:DAPPUDRAFT_257635"/>
<proteinExistence type="predicted"/>
<organism evidence="2 3">
    <name type="scientific">Daphnia pulex</name>
    <name type="common">Water flea</name>
    <dbReference type="NCBI Taxonomy" id="6669"/>
    <lineage>
        <taxon>Eukaryota</taxon>
        <taxon>Metazoa</taxon>
        <taxon>Ecdysozoa</taxon>
        <taxon>Arthropoda</taxon>
        <taxon>Crustacea</taxon>
        <taxon>Branchiopoda</taxon>
        <taxon>Diplostraca</taxon>
        <taxon>Cladocera</taxon>
        <taxon>Anomopoda</taxon>
        <taxon>Daphniidae</taxon>
        <taxon>Daphnia</taxon>
    </lineage>
</organism>
<feature type="compositionally biased region" description="Polar residues" evidence="1">
    <location>
        <begin position="24"/>
        <end position="36"/>
    </location>
</feature>
<dbReference type="Proteomes" id="UP000000305">
    <property type="component" value="Unassembled WGS sequence"/>
</dbReference>
<feature type="region of interest" description="Disordered" evidence="1">
    <location>
        <begin position="1"/>
        <end position="85"/>
    </location>
</feature>
<name>E9HDY4_DAPPU</name>
<keyword evidence="3" id="KW-1185">Reference proteome</keyword>
<evidence type="ECO:0000313" key="2">
    <source>
        <dbReference type="EMBL" id="EFX70051.1"/>
    </source>
</evidence>
<protein>
    <submittedName>
        <fullName evidence="2">Uncharacterized protein</fullName>
    </submittedName>
</protein>
<dbReference type="AlphaFoldDB" id="E9HDY4"/>
<accession>E9HDY4</accession>
<dbReference type="HOGENOM" id="CLU_2239239_0_0_1"/>
<evidence type="ECO:0000313" key="3">
    <source>
        <dbReference type="Proteomes" id="UP000000305"/>
    </source>
</evidence>
<sequence>MPRRQPRLLRDGRRQGRHALTSRPDATTGTTLTSPLQRHPRRHAGEAAGQHSQTWDGLPRNPETTCPANPFWPATPSLSGWPRHPEMTREDELLCSRRAESLPNI</sequence>
<gene>
    <name evidence="2" type="ORF">DAPPUDRAFT_257635</name>
</gene>
<dbReference type="InParanoid" id="E9HDY4"/>
<reference evidence="2 3" key="1">
    <citation type="journal article" date="2011" name="Science">
        <title>The ecoresponsive genome of Daphnia pulex.</title>
        <authorList>
            <person name="Colbourne J.K."/>
            <person name="Pfrender M.E."/>
            <person name="Gilbert D."/>
            <person name="Thomas W.K."/>
            <person name="Tucker A."/>
            <person name="Oakley T.H."/>
            <person name="Tokishita S."/>
            <person name="Aerts A."/>
            <person name="Arnold G.J."/>
            <person name="Basu M.K."/>
            <person name="Bauer D.J."/>
            <person name="Caceres C.E."/>
            <person name="Carmel L."/>
            <person name="Casola C."/>
            <person name="Choi J.H."/>
            <person name="Detter J.C."/>
            <person name="Dong Q."/>
            <person name="Dusheyko S."/>
            <person name="Eads B.D."/>
            <person name="Frohlich T."/>
            <person name="Geiler-Samerotte K.A."/>
            <person name="Gerlach D."/>
            <person name="Hatcher P."/>
            <person name="Jogdeo S."/>
            <person name="Krijgsveld J."/>
            <person name="Kriventseva E.V."/>
            <person name="Kultz D."/>
            <person name="Laforsch C."/>
            <person name="Lindquist E."/>
            <person name="Lopez J."/>
            <person name="Manak J.R."/>
            <person name="Muller J."/>
            <person name="Pangilinan J."/>
            <person name="Patwardhan R.P."/>
            <person name="Pitluck S."/>
            <person name="Pritham E.J."/>
            <person name="Rechtsteiner A."/>
            <person name="Rho M."/>
            <person name="Rogozin I.B."/>
            <person name="Sakarya O."/>
            <person name="Salamov A."/>
            <person name="Schaack S."/>
            <person name="Shapiro H."/>
            <person name="Shiga Y."/>
            <person name="Skalitzky C."/>
            <person name="Smith Z."/>
            <person name="Souvorov A."/>
            <person name="Sung W."/>
            <person name="Tang Z."/>
            <person name="Tsuchiya D."/>
            <person name="Tu H."/>
            <person name="Vos H."/>
            <person name="Wang M."/>
            <person name="Wolf Y.I."/>
            <person name="Yamagata H."/>
            <person name="Yamada T."/>
            <person name="Ye Y."/>
            <person name="Shaw J.R."/>
            <person name="Andrews J."/>
            <person name="Crease T.J."/>
            <person name="Tang H."/>
            <person name="Lucas S.M."/>
            <person name="Robertson H.M."/>
            <person name="Bork P."/>
            <person name="Koonin E.V."/>
            <person name="Zdobnov E.M."/>
            <person name="Grigoriev I.V."/>
            <person name="Lynch M."/>
            <person name="Boore J.L."/>
        </authorList>
    </citation>
    <scope>NUCLEOTIDE SEQUENCE [LARGE SCALE GENOMIC DNA]</scope>
</reference>
<dbReference type="EMBL" id="GL732626">
    <property type="protein sequence ID" value="EFX70051.1"/>
    <property type="molecule type" value="Genomic_DNA"/>
</dbReference>
<evidence type="ECO:0000256" key="1">
    <source>
        <dbReference type="SAM" id="MobiDB-lite"/>
    </source>
</evidence>